<dbReference type="AlphaFoldDB" id="A0A3Q0R7I8"/>
<sequence>MHNQIFYDYFYSIIAFFLGGKQWWDPYETSHKRQFVHQPSSAPPSTSLIDSYSQSGPFGSSVYSKDFSWKPACKPECIRTGTASGQRRNNPHPSKVGTEAVDASRSSEYISFPLKRLPSEGEIRKALTAQYRSTYQCDFMGTPPGTSFWLSQSNVYESLSEELKISVYSGISRLHQMIILFVTVPAVVSRNLHVQQKGANVTTYDQFFGKRVNNMTSVIKSLMPQELQQLHRILPKKG</sequence>
<dbReference type="PANTHER" id="PTHR33769:SF1">
    <property type="entry name" value="TESTIS-EXPRESSED PROTEIN 26"/>
    <property type="match status" value="1"/>
</dbReference>
<dbReference type="GeneTree" id="ENSGT00940000175014"/>
<dbReference type="PANTHER" id="PTHR33769">
    <property type="entry name" value="TESTIS-EXPRESSED PROTEIN 26 ISOFORM X3"/>
    <property type="match status" value="1"/>
</dbReference>
<accession>A0A3Q0R7I8</accession>
<dbReference type="OMA" id="HINNAGR"/>
<evidence type="ECO:0000256" key="1">
    <source>
        <dbReference type="SAM" id="MobiDB-lite"/>
    </source>
</evidence>
<dbReference type="STRING" id="61819.ENSACIP00000005848"/>
<keyword evidence="3" id="KW-1185">Reference proteome</keyword>
<evidence type="ECO:0000313" key="3">
    <source>
        <dbReference type="Proteomes" id="UP000261340"/>
    </source>
</evidence>
<feature type="compositionally biased region" description="Polar residues" evidence="1">
    <location>
        <begin position="81"/>
        <end position="92"/>
    </location>
</feature>
<protein>
    <submittedName>
        <fullName evidence="2">Uncharacterized protein</fullName>
    </submittedName>
</protein>
<reference evidence="2" key="2">
    <citation type="submission" date="2025-09" db="UniProtKB">
        <authorList>
            <consortium name="Ensembl"/>
        </authorList>
    </citation>
    <scope>IDENTIFICATION</scope>
</reference>
<organism evidence="2 3">
    <name type="scientific">Amphilophus citrinellus</name>
    <name type="common">Midas cichlid</name>
    <name type="synonym">Cichlasoma citrinellum</name>
    <dbReference type="NCBI Taxonomy" id="61819"/>
    <lineage>
        <taxon>Eukaryota</taxon>
        <taxon>Metazoa</taxon>
        <taxon>Chordata</taxon>
        <taxon>Craniata</taxon>
        <taxon>Vertebrata</taxon>
        <taxon>Euteleostomi</taxon>
        <taxon>Actinopterygii</taxon>
        <taxon>Neopterygii</taxon>
        <taxon>Teleostei</taxon>
        <taxon>Neoteleostei</taxon>
        <taxon>Acanthomorphata</taxon>
        <taxon>Ovalentaria</taxon>
        <taxon>Cichlomorphae</taxon>
        <taxon>Cichliformes</taxon>
        <taxon>Cichlidae</taxon>
        <taxon>New World cichlids</taxon>
        <taxon>Cichlasomatinae</taxon>
        <taxon>Heroini</taxon>
        <taxon>Amphilophus</taxon>
    </lineage>
</organism>
<feature type="region of interest" description="Disordered" evidence="1">
    <location>
        <begin position="80"/>
        <end position="100"/>
    </location>
</feature>
<evidence type="ECO:0000313" key="2">
    <source>
        <dbReference type="Ensembl" id="ENSACIP00000005848.1"/>
    </source>
</evidence>
<dbReference type="Ensembl" id="ENSACIT00000006028.1">
    <property type="protein sequence ID" value="ENSACIP00000005848.1"/>
    <property type="gene ID" value="ENSACIG00000004610.1"/>
</dbReference>
<reference evidence="2" key="1">
    <citation type="submission" date="2025-08" db="UniProtKB">
        <authorList>
            <consortium name="Ensembl"/>
        </authorList>
    </citation>
    <scope>IDENTIFICATION</scope>
</reference>
<dbReference type="GO" id="GO:0005737">
    <property type="term" value="C:cytoplasm"/>
    <property type="evidence" value="ECO:0007669"/>
    <property type="project" value="TreeGrafter"/>
</dbReference>
<dbReference type="InterPro" id="IPR043460">
    <property type="entry name" value="MEDAG/TEX26"/>
</dbReference>
<name>A0A3Q0R7I8_AMPCI</name>
<proteinExistence type="predicted"/>
<dbReference type="Proteomes" id="UP000261340">
    <property type="component" value="Unplaced"/>
</dbReference>